<proteinExistence type="predicted"/>
<gene>
    <name evidence="1" type="ORF">PoB_003659300</name>
</gene>
<name>A0AAV4ARV9_9GAST</name>
<reference evidence="1 2" key="1">
    <citation type="journal article" date="2021" name="Elife">
        <title>Chloroplast acquisition without the gene transfer in kleptoplastic sea slugs, Plakobranchus ocellatus.</title>
        <authorList>
            <person name="Maeda T."/>
            <person name="Takahashi S."/>
            <person name="Yoshida T."/>
            <person name="Shimamura S."/>
            <person name="Takaki Y."/>
            <person name="Nagai Y."/>
            <person name="Toyoda A."/>
            <person name="Suzuki Y."/>
            <person name="Arimoto A."/>
            <person name="Ishii H."/>
            <person name="Satoh N."/>
            <person name="Nishiyama T."/>
            <person name="Hasebe M."/>
            <person name="Maruyama T."/>
            <person name="Minagawa J."/>
            <person name="Obokata J."/>
            <person name="Shigenobu S."/>
        </authorList>
    </citation>
    <scope>NUCLEOTIDE SEQUENCE [LARGE SCALE GENOMIC DNA]</scope>
</reference>
<comment type="caution">
    <text evidence="1">The sequence shown here is derived from an EMBL/GenBank/DDBJ whole genome shotgun (WGS) entry which is preliminary data.</text>
</comment>
<dbReference type="AlphaFoldDB" id="A0AAV4ARV9"/>
<dbReference type="InterPro" id="IPR043128">
    <property type="entry name" value="Rev_trsase/Diguanyl_cyclase"/>
</dbReference>
<dbReference type="EMBL" id="BLXT01004146">
    <property type="protein sequence ID" value="GFO10088.1"/>
    <property type="molecule type" value="Genomic_DNA"/>
</dbReference>
<organism evidence="1 2">
    <name type="scientific">Plakobranchus ocellatus</name>
    <dbReference type="NCBI Taxonomy" id="259542"/>
    <lineage>
        <taxon>Eukaryota</taxon>
        <taxon>Metazoa</taxon>
        <taxon>Spiralia</taxon>
        <taxon>Lophotrochozoa</taxon>
        <taxon>Mollusca</taxon>
        <taxon>Gastropoda</taxon>
        <taxon>Heterobranchia</taxon>
        <taxon>Euthyneura</taxon>
        <taxon>Panpulmonata</taxon>
        <taxon>Sacoglossa</taxon>
        <taxon>Placobranchoidea</taxon>
        <taxon>Plakobranchidae</taxon>
        <taxon>Plakobranchus</taxon>
    </lineage>
</organism>
<accession>A0AAV4ARV9</accession>
<evidence type="ECO:0000313" key="2">
    <source>
        <dbReference type="Proteomes" id="UP000735302"/>
    </source>
</evidence>
<keyword evidence="2" id="KW-1185">Reference proteome</keyword>
<sequence length="78" mass="9114">MDAISIVTSNMFQEAIWDDELRNNPDSVPEDSGERNDQLVDYVDDPFVHTSTREDDVRTLREQFERLPQANFTVRPTK</sequence>
<dbReference type="Gene3D" id="3.30.70.270">
    <property type="match status" value="1"/>
</dbReference>
<evidence type="ECO:0000313" key="1">
    <source>
        <dbReference type="EMBL" id="GFO10088.1"/>
    </source>
</evidence>
<dbReference type="Proteomes" id="UP000735302">
    <property type="component" value="Unassembled WGS sequence"/>
</dbReference>
<protein>
    <submittedName>
        <fullName evidence="1">Uncharacterized protein</fullName>
    </submittedName>
</protein>